<keyword evidence="5" id="KW-1185">Reference proteome</keyword>
<dbReference type="Gene3D" id="2.40.128.710">
    <property type="entry name" value="Surface-adhesin protein E"/>
    <property type="match status" value="1"/>
</dbReference>
<dbReference type="InterPro" id="IPR043088">
    <property type="entry name" value="Adhesin_E"/>
</dbReference>
<reference evidence="4 5" key="1">
    <citation type="journal article" date="2022" name="Int. J. Syst. Evol. Microbiol.">
        <title>Pseudomonas aegrilactucae sp. nov. and Pseudomonas morbosilactucae sp. nov., pathogens causing bacterial rot of lettuce in Japan.</title>
        <authorList>
            <person name="Sawada H."/>
            <person name="Fujikawa T."/>
            <person name="Satou M."/>
        </authorList>
    </citation>
    <scope>NUCLEOTIDE SEQUENCE [LARGE SCALE GENOMIC DNA]</scope>
    <source>
        <strain evidence="2 4">MAFF 302030</strain>
        <strain evidence="3 5">MAFF 302046</strain>
    </source>
</reference>
<feature type="domain" description="Surface-adhesin protein E-like" evidence="1">
    <location>
        <begin position="48"/>
        <end position="147"/>
    </location>
</feature>
<comment type="caution">
    <text evidence="2">The sequence shown here is derived from an EMBL/GenBank/DDBJ whole genome shotgun (WGS) entry which is preliminary data.</text>
</comment>
<reference evidence="4 5" key="2">
    <citation type="journal article" date="2023" name="Plant Pathol.">
        <title>Dismantling and reorganizing Pseudomonas marginalis sensu#lato.</title>
        <authorList>
            <person name="Sawada H."/>
            <person name="Fujikawa T."/>
            <person name="Satou M."/>
        </authorList>
    </citation>
    <scope>NUCLEOTIDE SEQUENCE [LARGE SCALE GENOMIC DNA]</scope>
    <source>
        <strain evidence="2 4">MAFF 302030</strain>
        <strain evidence="3 5">MAFF 302046</strain>
    </source>
</reference>
<evidence type="ECO:0000313" key="4">
    <source>
        <dbReference type="Proteomes" id="UP001155059"/>
    </source>
</evidence>
<accession>A0A9X1YYU6</accession>
<protein>
    <submittedName>
        <fullName evidence="2">Surface-adhesin E family protein</fullName>
    </submittedName>
</protein>
<dbReference type="EMBL" id="JALQCW010000070">
    <property type="protein sequence ID" value="MCK9800808.1"/>
    <property type="molecule type" value="Genomic_DNA"/>
</dbReference>
<sequence>MNRAWCLSAVIVLGGCTHDAAQTSTPPQVQPTPPANMFTVLATPELATYFAGDSLALYQNNPQLRQFYLVNNYGKPTQLSGGKPPIYSSRATRVINCERDESAQFGRVYFSEPFAKGVEVMRKEDVAQWTPFPRQSLLGELRNLACGIDAARLKAPPSKDPAH</sequence>
<evidence type="ECO:0000313" key="3">
    <source>
        <dbReference type="EMBL" id="MCK9815509.1"/>
    </source>
</evidence>
<dbReference type="PROSITE" id="PS51257">
    <property type="entry name" value="PROKAR_LIPOPROTEIN"/>
    <property type="match status" value="1"/>
</dbReference>
<organism evidence="2 4">
    <name type="scientific">Pseudomonas morbosilactucae</name>
    <dbReference type="NCBI Taxonomy" id="2938197"/>
    <lineage>
        <taxon>Bacteria</taxon>
        <taxon>Pseudomonadati</taxon>
        <taxon>Pseudomonadota</taxon>
        <taxon>Gammaproteobacteria</taxon>
        <taxon>Pseudomonadales</taxon>
        <taxon>Pseudomonadaceae</taxon>
        <taxon>Pseudomonas</taxon>
    </lineage>
</organism>
<dbReference type="Proteomes" id="UP001155059">
    <property type="component" value="Unassembled WGS sequence"/>
</dbReference>
<proteinExistence type="predicted"/>
<dbReference type="AlphaFoldDB" id="A0A9X1YYU6"/>
<dbReference type="Pfam" id="PF16747">
    <property type="entry name" value="Adhesin_E"/>
    <property type="match status" value="1"/>
</dbReference>
<evidence type="ECO:0000313" key="5">
    <source>
        <dbReference type="Proteomes" id="UP001155163"/>
    </source>
</evidence>
<evidence type="ECO:0000313" key="2">
    <source>
        <dbReference type="EMBL" id="MCK9800808.1"/>
    </source>
</evidence>
<dbReference type="Proteomes" id="UP001155163">
    <property type="component" value="Unassembled WGS sequence"/>
</dbReference>
<dbReference type="EMBL" id="JALQCX010000028">
    <property type="protein sequence ID" value="MCK9815509.1"/>
    <property type="molecule type" value="Genomic_DNA"/>
</dbReference>
<dbReference type="InterPro" id="IPR031939">
    <property type="entry name" value="Adhesin_E-like"/>
</dbReference>
<dbReference type="RefSeq" id="WP_123335242.1">
    <property type="nucleotide sequence ID" value="NZ_JALQCW010000070.1"/>
</dbReference>
<name>A0A9X1YYU6_9PSED</name>
<evidence type="ECO:0000259" key="1">
    <source>
        <dbReference type="Pfam" id="PF16747"/>
    </source>
</evidence>
<gene>
    <name evidence="2" type="ORF">M1B34_24785</name>
    <name evidence="3" type="ORF">M1B35_15560</name>
</gene>